<feature type="compositionally biased region" description="Low complexity" evidence="4">
    <location>
        <begin position="193"/>
        <end position="202"/>
    </location>
</feature>
<evidence type="ECO:0000256" key="2">
    <source>
        <dbReference type="ARBA" id="ARBA00022670"/>
    </source>
</evidence>
<dbReference type="GO" id="GO:0008233">
    <property type="term" value="F:peptidase activity"/>
    <property type="evidence" value="ECO:0007669"/>
    <property type="project" value="UniProtKB-KW"/>
</dbReference>
<feature type="compositionally biased region" description="Basic residues" evidence="4">
    <location>
        <begin position="175"/>
        <end position="192"/>
    </location>
</feature>
<dbReference type="Pfam" id="PF14543">
    <property type="entry name" value="TAXi_N"/>
    <property type="match status" value="1"/>
</dbReference>
<feature type="compositionally biased region" description="Basic residues" evidence="4">
    <location>
        <begin position="133"/>
        <end position="153"/>
    </location>
</feature>
<dbReference type="PROSITE" id="PS51767">
    <property type="entry name" value="PEPTIDASE_A1"/>
    <property type="match status" value="1"/>
</dbReference>
<feature type="region of interest" description="Disordered" evidence="4">
    <location>
        <begin position="262"/>
        <end position="351"/>
    </location>
</feature>
<feature type="domain" description="Peptidase A1" evidence="5">
    <location>
        <begin position="79"/>
        <end position="402"/>
    </location>
</feature>
<evidence type="ECO:0000256" key="4">
    <source>
        <dbReference type="SAM" id="MobiDB-lite"/>
    </source>
</evidence>
<keyword evidence="3" id="KW-0378">Hydrolase</keyword>
<evidence type="ECO:0000313" key="6">
    <source>
        <dbReference type="EMBL" id="CAD1834459.1"/>
    </source>
</evidence>
<accession>A0A6V7PUE5</accession>
<proteinExistence type="inferred from homology"/>
<dbReference type="Gene3D" id="2.40.70.10">
    <property type="entry name" value="Acid Proteases"/>
    <property type="match status" value="1"/>
</dbReference>
<feature type="compositionally biased region" description="Basic residues" evidence="4">
    <location>
        <begin position="318"/>
        <end position="334"/>
    </location>
</feature>
<dbReference type="PANTHER" id="PTHR47967">
    <property type="entry name" value="OS07G0603500 PROTEIN-RELATED"/>
    <property type="match status" value="1"/>
</dbReference>
<dbReference type="GO" id="GO:0006508">
    <property type="term" value="P:proteolysis"/>
    <property type="evidence" value="ECO:0007669"/>
    <property type="project" value="UniProtKB-KW"/>
</dbReference>
<organism evidence="6">
    <name type="scientific">Ananas comosus var. bracteatus</name>
    <name type="common">red pineapple</name>
    <dbReference type="NCBI Taxonomy" id="296719"/>
    <lineage>
        <taxon>Eukaryota</taxon>
        <taxon>Viridiplantae</taxon>
        <taxon>Streptophyta</taxon>
        <taxon>Embryophyta</taxon>
        <taxon>Tracheophyta</taxon>
        <taxon>Spermatophyta</taxon>
        <taxon>Magnoliopsida</taxon>
        <taxon>Liliopsida</taxon>
        <taxon>Poales</taxon>
        <taxon>Bromeliaceae</taxon>
        <taxon>Bromelioideae</taxon>
        <taxon>Ananas</taxon>
    </lineage>
</organism>
<feature type="region of interest" description="Disordered" evidence="4">
    <location>
        <begin position="116"/>
        <end position="207"/>
    </location>
</feature>
<dbReference type="InterPro" id="IPR051708">
    <property type="entry name" value="Plant_Aspart_Prot_A1"/>
</dbReference>
<evidence type="ECO:0000256" key="1">
    <source>
        <dbReference type="ARBA" id="ARBA00007447"/>
    </source>
</evidence>
<dbReference type="SUPFAM" id="SSF50630">
    <property type="entry name" value="Acid proteases"/>
    <property type="match status" value="1"/>
</dbReference>
<evidence type="ECO:0000256" key="3">
    <source>
        <dbReference type="ARBA" id="ARBA00022801"/>
    </source>
</evidence>
<keyword evidence="2" id="KW-0645">Protease</keyword>
<dbReference type="PANTHER" id="PTHR47967:SF69">
    <property type="entry name" value="ASPARTIC PROTEINASE NANA, CHLOROPLAST"/>
    <property type="match status" value="1"/>
</dbReference>
<feature type="compositionally biased region" description="Pro residues" evidence="4">
    <location>
        <begin position="155"/>
        <end position="168"/>
    </location>
</feature>
<sequence length="402" mass="43735">MRHSRPFFSFVFVVVVVLLLLLLLVVVSSSSHGDLARSLRLELSAAPIAAASRIDRLRAIARSDQLRQGLGAYTGTGQYFVRFRVGTPAQRFVLVADTGSDLTWVKCRLRRRRRHHLSTAATARAAALGFSGRRSRRPGTRSGARRRCARRRCPSPSPRAPPRPPPAPTTTGTRTGRRQRACSRASRRRSRWRAASGRSCGADRGLHDVVGGVELPRVGRRPRLGYSNVSFAARAAARFGGRFSYCLVDHLSPRNASSFLTFGPNPALSDDSPSPPRRRARPRSSSSRACSPSTACRCRPCPSTASPSESPTACGTSRGRRHHPRLRHQPHRAGRPGVQGRGGGAQPAAAEFAEGQRRSFEYCYNWTAVAGSAAEGSSALLLPKLVVHFAGGRGWSRPRRAT</sequence>
<name>A0A6V7PUE5_ANACO</name>
<dbReference type="AlphaFoldDB" id="A0A6V7PUE5"/>
<evidence type="ECO:0000259" key="5">
    <source>
        <dbReference type="PROSITE" id="PS51767"/>
    </source>
</evidence>
<dbReference type="InterPro" id="IPR021109">
    <property type="entry name" value="Peptidase_aspartic_dom_sf"/>
</dbReference>
<comment type="similarity">
    <text evidence="1">Belongs to the peptidase A1 family.</text>
</comment>
<dbReference type="InterPro" id="IPR032861">
    <property type="entry name" value="TAXi_N"/>
</dbReference>
<reference evidence="6" key="1">
    <citation type="submission" date="2020-07" db="EMBL/GenBank/DDBJ databases">
        <authorList>
            <person name="Lin J."/>
        </authorList>
    </citation>
    <scope>NUCLEOTIDE SEQUENCE</scope>
</reference>
<dbReference type="InterPro" id="IPR033121">
    <property type="entry name" value="PEPTIDASE_A1"/>
</dbReference>
<gene>
    <name evidence="6" type="ORF">CB5_LOCUS17670</name>
</gene>
<feature type="compositionally biased region" description="Low complexity" evidence="4">
    <location>
        <begin position="118"/>
        <end position="127"/>
    </location>
</feature>
<dbReference type="EMBL" id="LR862152">
    <property type="protein sequence ID" value="CAD1834459.1"/>
    <property type="molecule type" value="Genomic_DNA"/>
</dbReference>
<feature type="compositionally biased region" description="Low complexity" evidence="4">
    <location>
        <begin position="283"/>
        <end position="314"/>
    </location>
</feature>
<protein>
    <recommendedName>
        <fullName evidence="5">Peptidase A1 domain-containing protein</fullName>
    </recommendedName>
</protein>